<sequence>MVKDDVVASPPDGSVWRAPGFLPLLTATLLGFAGFAMLLPSGPMRALEIGAGAEGAGLVNAVLMLFTVLAQLVVAPATRRFGWARCFAAGLLFLGLPSLAMPLLAELNWLLAMSALRGLGFGLLTVGGATAVSLLVPPSARGRAVGAYGLSIALPQFLLTPLAPVAMETAGFTAVALAGALPVAALPWVSRIARHVGSVEDGPDDDGEKPGWAALLHRIWPSLVALLLVTTGGGAVLTFAAEMVDAPAVAALALAAFTGVAALGRWLIGGAADRWGPRRFIAPVLLLGAAGFAVFGLAASPGPVWLLLAAAGASGFAYGSLQNLTLVYAFAGGGERSRPRTSVVWNIGFDAGTGLGALAIGQLSEALTFPTAFLAMGAVIAGAAVVLGLALRFGRRA</sequence>
<dbReference type="PANTHER" id="PTHR23527:SF1">
    <property type="entry name" value="BLL3282 PROTEIN"/>
    <property type="match status" value="1"/>
</dbReference>
<comment type="subcellular location">
    <subcellularLocation>
        <location evidence="1">Cell membrane</location>
        <topology evidence="1">Multi-pass membrane protein</topology>
    </subcellularLocation>
</comment>
<protein>
    <submittedName>
        <fullName evidence="7">MFS transporter</fullName>
    </submittedName>
</protein>
<feature type="domain" description="Major facilitator superfamily (MFS) profile" evidence="6">
    <location>
        <begin position="20"/>
        <end position="395"/>
    </location>
</feature>
<evidence type="ECO:0000256" key="3">
    <source>
        <dbReference type="ARBA" id="ARBA00022989"/>
    </source>
</evidence>
<keyword evidence="4 5" id="KW-0472">Membrane</keyword>
<feature type="transmembrane region" description="Helical" evidence="5">
    <location>
        <begin position="111"/>
        <end position="136"/>
    </location>
</feature>
<comment type="caution">
    <text evidence="7">The sequence shown here is derived from an EMBL/GenBank/DDBJ whole genome shotgun (WGS) entry which is preliminary data.</text>
</comment>
<dbReference type="Proteomes" id="UP001595823">
    <property type="component" value="Unassembled WGS sequence"/>
</dbReference>
<keyword evidence="8" id="KW-1185">Reference proteome</keyword>
<feature type="transmembrane region" description="Helical" evidence="5">
    <location>
        <begin position="21"/>
        <end position="39"/>
    </location>
</feature>
<dbReference type="RefSeq" id="WP_380624408.1">
    <property type="nucleotide sequence ID" value="NZ_JBHSDK010000030.1"/>
</dbReference>
<keyword evidence="2 5" id="KW-0812">Transmembrane</keyword>
<evidence type="ECO:0000256" key="2">
    <source>
        <dbReference type="ARBA" id="ARBA00022692"/>
    </source>
</evidence>
<feature type="transmembrane region" description="Helical" evidence="5">
    <location>
        <begin position="246"/>
        <end position="268"/>
    </location>
</feature>
<dbReference type="SUPFAM" id="SSF103473">
    <property type="entry name" value="MFS general substrate transporter"/>
    <property type="match status" value="1"/>
</dbReference>
<feature type="transmembrane region" description="Helical" evidence="5">
    <location>
        <begin position="219"/>
        <end position="240"/>
    </location>
</feature>
<dbReference type="PANTHER" id="PTHR23527">
    <property type="entry name" value="BLL3282 PROTEIN"/>
    <property type="match status" value="1"/>
</dbReference>
<feature type="transmembrane region" description="Helical" evidence="5">
    <location>
        <begin position="169"/>
        <end position="189"/>
    </location>
</feature>
<reference evidence="8" key="1">
    <citation type="journal article" date="2019" name="Int. J. Syst. Evol. Microbiol.">
        <title>The Global Catalogue of Microorganisms (GCM) 10K type strain sequencing project: providing services to taxonomists for standard genome sequencing and annotation.</title>
        <authorList>
            <consortium name="The Broad Institute Genomics Platform"/>
            <consortium name="The Broad Institute Genome Sequencing Center for Infectious Disease"/>
            <person name="Wu L."/>
            <person name="Ma J."/>
        </authorList>
    </citation>
    <scope>NUCLEOTIDE SEQUENCE [LARGE SCALE GENOMIC DNA]</scope>
    <source>
        <strain evidence="8">IBRC-M 10908</strain>
    </source>
</reference>
<feature type="transmembrane region" description="Helical" evidence="5">
    <location>
        <begin position="343"/>
        <end position="363"/>
    </location>
</feature>
<evidence type="ECO:0000259" key="6">
    <source>
        <dbReference type="PROSITE" id="PS50850"/>
    </source>
</evidence>
<feature type="transmembrane region" description="Helical" evidence="5">
    <location>
        <begin position="305"/>
        <end position="331"/>
    </location>
</feature>
<dbReference type="InterPro" id="IPR011701">
    <property type="entry name" value="MFS"/>
</dbReference>
<feature type="transmembrane region" description="Helical" evidence="5">
    <location>
        <begin position="145"/>
        <end position="163"/>
    </location>
</feature>
<feature type="transmembrane region" description="Helical" evidence="5">
    <location>
        <begin position="51"/>
        <end position="74"/>
    </location>
</feature>
<feature type="transmembrane region" description="Helical" evidence="5">
    <location>
        <begin position="280"/>
        <end position="299"/>
    </location>
</feature>
<accession>A0ABV8U2U3</accession>
<dbReference type="InterPro" id="IPR036259">
    <property type="entry name" value="MFS_trans_sf"/>
</dbReference>
<keyword evidence="3 5" id="KW-1133">Transmembrane helix</keyword>
<evidence type="ECO:0000313" key="8">
    <source>
        <dbReference type="Proteomes" id="UP001595823"/>
    </source>
</evidence>
<evidence type="ECO:0000256" key="5">
    <source>
        <dbReference type="SAM" id="Phobius"/>
    </source>
</evidence>
<name>A0ABV8U2U3_9ACTN</name>
<proteinExistence type="predicted"/>
<evidence type="ECO:0000313" key="7">
    <source>
        <dbReference type="EMBL" id="MFC4337425.1"/>
    </source>
</evidence>
<feature type="transmembrane region" description="Helical" evidence="5">
    <location>
        <begin position="86"/>
        <end position="105"/>
    </location>
</feature>
<dbReference type="PROSITE" id="PS50850">
    <property type="entry name" value="MFS"/>
    <property type="match status" value="1"/>
</dbReference>
<dbReference type="InterPro" id="IPR052952">
    <property type="entry name" value="MFS-Transporter"/>
</dbReference>
<evidence type="ECO:0000256" key="1">
    <source>
        <dbReference type="ARBA" id="ARBA00004651"/>
    </source>
</evidence>
<dbReference type="Gene3D" id="1.20.1250.20">
    <property type="entry name" value="MFS general substrate transporter like domains"/>
    <property type="match status" value="2"/>
</dbReference>
<dbReference type="Pfam" id="PF07690">
    <property type="entry name" value="MFS_1"/>
    <property type="match status" value="1"/>
</dbReference>
<feature type="transmembrane region" description="Helical" evidence="5">
    <location>
        <begin position="369"/>
        <end position="391"/>
    </location>
</feature>
<gene>
    <name evidence="7" type="ORF">ACFPET_19695</name>
</gene>
<evidence type="ECO:0000256" key="4">
    <source>
        <dbReference type="ARBA" id="ARBA00023136"/>
    </source>
</evidence>
<organism evidence="7 8">
    <name type="scientific">Salininema proteolyticum</name>
    <dbReference type="NCBI Taxonomy" id="1607685"/>
    <lineage>
        <taxon>Bacteria</taxon>
        <taxon>Bacillati</taxon>
        <taxon>Actinomycetota</taxon>
        <taxon>Actinomycetes</taxon>
        <taxon>Glycomycetales</taxon>
        <taxon>Glycomycetaceae</taxon>
        <taxon>Salininema</taxon>
    </lineage>
</organism>
<dbReference type="InterPro" id="IPR020846">
    <property type="entry name" value="MFS_dom"/>
</dbReference>
<dbReference type="EMBL" id="JBHSDK010000030">
    <property type="protein sequence ID" value="MFC4337425.1"/>
    <property type="molecule type" value="Genomic_DNA"/>
</dbReference>